<dbReference type="EMBL" id="QZWG01000013">
    <property type="protein sequence ID" value="RZB72448.1"/>
    <property type="molecule type" value="Genomic_DNA"/>
</dbReference>
<dbReference type="Proteomes" id="UP000289340">
    <property type="component" value="Chromosome 13"/>
</dbReference>
<name>A0A445HFP0_GLYSO</name>
<dbReference type="Gramene" id="XM_028341259.1">
    <property type="protein sequence ID" value="XP_028197060.1"/>
    <property type="gene ID" value="LOC114382029"/>
</dbReference>
<gene>
    <name evidence="2" type="ORF">D0Y65_036632</name>
</gene>
<dbReference type="AlphaFoldDB" id="A0A445HFP0"/>
<dbReference type="PANTHER" id="PTHR33448:SF10">
    <property type="entry name" value="PROTAMINE P1 FAMILY PROTEIN"/>
    <property type="match status" value="1"/>
</dbReference>
<feature type="region of interest" description="Disordered" evidence="1">
    <location>
        <begin position="1"/>
        <end position="40"/>
    </location>
</feature>
<sequence length="300" mass="34435">MKPPTKPISSPGRTEKFPPPLMRFLRNNAASRSRGRSRTTTTMFLRKKNTNIETQEPSSPKVTCMGQVRVKRSATKRVDSDAKRVPSAGAGAPTKCRCCSWVPHALFFHRFIKPGFSFPFQCKQVRPNWGFLKRKKTDSKVTETSSPKTELNFRGRHNPSYDDSEHEDRVNPPAFVSNTSTTPPRNALLLTRCRSAPGRRFLNKETEVVENRVNREHSENNRDPKLEAKLRFFKELEESLRERIMESEKQREESDSVHPLVLTRCKSEPARTAQKLDPELNVLSEKTTLGFARAWFSHVL</sequence>
<keyword evidence="3" id="KW-1185">Reference proteome</keyword>
<evidence type="ECO:0000256" key="1">
    <source>
        <dbReference type="SAM" id="MobiDB-lite"/>
    </source>
</evidence>
<accession>A0A445HFP0</accession>
<organism evidence="2 3">
    <name type="scientific">Glycine soja</name>
    <name type="common">Wild soybean</name>
    <dbReference type="NCBI Taxonomy" id="3848"/>
    <lineage>
        <taxon>Eukaryota</taxon>
        <taxon>Viridiplantae</taxon>
        <taxon>Streptophyta</taxon>
        <taxon>Embryophyta</taxon>
        <taxon>Tracheophyta</taxon>
        <taxon>Spermatophyta</taxon>
        <taxon>Magnoliopsida</taxon>
        <taxon>eudicotyledons</taxon>
        <taxon>Gunneridae</taxon>
        <taxon>Pentapetalae</taxon>
        <taxon>rosids</taxon>
        <taxon>fabids</taxon>
        <taxon>Fabales</taxon>
        <taxon>Fabaceae</taxon>
        <taxon>Papilionoideae</taxon>
        <taxon>50 kb inversion clade</taxon>
        <taxon>NPAAA clade</taxon>
        <taxon>indigoferoid/millettioid clade</taxon>
        <taxon>Phaseoleae</taxon>
        <taxon>Glycine</taxon>
        <taxon>Glycine subgen. Soja</taxon>
    </lineage>
</organism>
<proteinExistence type="predicted"/>
<evidence type="ECO:0000313" key="2">
    <source>
        <dbReference type="EMBL" id="RZB72448.1"/>
    </source>
</evidence>
<evidence type="ECO:0000313" key="3">
    <source>
        <dbReference type="Proteomes" id="UP000289340"/>
    </source>
</evidence>
<feature type="region of interest" description="Disordered" evidence="1">
    <location>
        <begin position="135"/>
        <end position="182"/>
    </location>
</feature>
<dbReference type="PANTHER" id="PTHR33448">
    <property type="entry name" value="CHLOROPLAST PROTEIN HCF243-RELATED"/>
    <property type="match status" value="1"/>
</dbReference>
<protein>
    <submittedName>
        <fullName evidence="2">Uncharacterized protein</fullName>
    </submittedName>
</protein>
<reference evidence="2 3" key="1">
    <citation type="submission" date="2018-09" db="EMBL/GenBank/DDBJ databases">
        <title>A high-quality reference genome of wild soybean provides a powerful tool to mine soybean genomes.</title>
        <authorList>
            <person name="Xie M."/>
            <person name="Chung C.Y.L."/>
            <person name="Li M.-W."/>
            <person name="Wong F.-L."/>
            <person name="Chan T.-F."/>
            <person name="Lam H.-M."/>
        </authorList>
    </citation>
    <scope>NUCLEOTIDE SEQUENCE [LARGE SCALE GENOMIC DNA]</scope>
    <source>
        <strain evidence="3">cv. W05</strain>
        <tissue evidence="2">Hypocotyl of etiolated seedlings</tissue>
    </source>
</reference>
<comment type="caution">
    <text evidence="2">The sequence shown here is derived from an EMBL/GenBank/DDBJ whole genome shotgun (WGS) entry which is preliminary data.</text>
</comment>